<keyword evidence="2" id="KW-1185">Reference proteome</keyword>
<protein>
    <submittedName>
        <fullName evidence="3">PTS sugar transporter subunit IIA</fullName>
    </submittedName>
</protein>
<evidence type="ECO:0000313" key="3">
    <source>
        <dbReference type="WBParaSite" id="nOo.2.0.1.t13967-RA"/>
    </source>
</evidence>
<reference evidence="1 2" key="2">
    <citation type="submission" date="2018-08" db="EMBL/GenBank/DDBJ databases">
        <authorList>
            <person name="Laetsch R D."/>
            <person name="Stevens L."/>
            <person name="Kumar S."/>
            <person name="Blaxter L. M."/>
        </authorList>
    </citation>
    <scope>NUCLEOTIDE SEQUENCE [LARGE SCALE GENOMIC DNA]</scope>
</reference>
<sequence>MVIEEKGILTLLNSGKETVVALRLHQDDVEAIIQEL</sequence>
<proteinExistence type="predicted"/>
<accession>A0A182F0K4</accession>
<gene>
    <name evidence="1" type="ORF">NOO_LOCUS13967</name>
</gene>
<dbReference type="EMBL" id="UYRW01023119">
    <property type="protein sequence ID" value="VDN08166.1"/>
    <property type="molecule type" value="Genomic_DNA"/>
</dbReference>
<evidence type="ECO:0000313" key="1">
    <source>
        <dbReference type="EMBL" id="VDN08166.1"/>
    </source>
</evidence>
<reference evidence="3" key="1">
    <citation type="submission" date="2016-06" db="UniProtKB">
        <authorList>
            <consortium name="WormBaseParasite"/>
        </authorList>
    </citation>
    <scope>IDENTIFICATION</scope>
</reference>
<name>A0A182F0K4_ONCOC</name>
<evidence type="ECO:0000313" key="2">
    <source>
        <dbReference type="Proteomes" id="UP000271087"/>
    </source>
</evidence>
<dbReference type="AlphaFoldDB" id="A0A182F0K4"/>
<dbReference type="WBParaSite" id="nOo.2.0.1.t13967-RA">
    <property type="protein sequence ID" value="nOo.2.0.1.t13967-RA"/>
    <property type="gene ID" value="nOo.2.0.1.g13967"/>
</dbReference>
<dbReference type="Proteomes" id="UP000271087">
    <property type="component" value="Unassembled WGS sequence"/>
</dbReference>
<organism evidence="3">
    <name type="scientific">Onchocerca ochengi</name>
    <name type="common">Filarial nematode worm</name>
    <dbReference type="NCBI Taxonomy" id="42157"/>
    <lineage>
        <taxon>Eukaryota</taxon>
        <taxon>Metazoa</taxon>
        <taxon>Ecdysozoa</taxon>
        <taxon>Nematoda</taxon>
        <taxon>Chromadorea</taxon>
        <taxon>Rhabditida</taxon>
        <taxon>Spirurina</taxon>
        <taxon>Spiruromorpha</taxon>
        <taxon>Filarioidea</taxon>
        <taxon>Onchocercidae</taxon>
        <taxon>Onchocerca</taxon>
    </lineage>
</organism>